<evidence type="ECO:0000256" key="2">
    <source>
        <dbReference type="ARBA" id="ARBA00023235"/>
    </source>
</evidence>
<dbReference type="PANTHER" id="PTHR43732:SF1">
    <property type="entry name" value="RIBOSE 5-PHOSPHATE ISOMERASE"/>
    <property type="match status" value="1"/>
</dbReference>
<keyword evidence="2 3" id="KW-0413">Isomerase</keyword>
<evidence type="ECO:0000313" key="3">
    <source>
        <dbReference type="EMBL" id="MEQ2520657.1"/>
    </source>
</evidence>
<evidence type="ECO:0000256" key="1">
    <source>
        <dbReference type="ARBA" id="ARBA00008754"/>
    </source>
</evidence>
<sequence>MNKPIALGADHGGWALKEAVKQHLDALGVAYQDFGTYSEESVDYPDMAVPPCEAVVKGECEKALLFCGTGVGISIAANKVKGIRACCCSDTFSAKYTRMHNDANVLCMGGRVVGAGLACELVDVFLNTEFEGGRHARRIAKITEIENR</sequence>
<evidence type="ECO:0000313" key="4">
    <source>
        <dbReference type="Proteomes" id="UP001477672"/>
    </source>
</evidence>
<dbReference type="SUPFAM" id="SSF89623">
    <property type="entry name" value="Ribose/Galactose isomerase RpiB/AlsB"/>
    <property type="match status" value="1"/>
</dbReference>
<dbReference type="NCBIfam" id="TIGR00689">
    <property type="entry name" value="rpiB_lacA_lacB"/>
    <property type="match status" value="1"/>
</dbReference>
<dbReference type="NCBIfam" id="TIGR01120">
    <property type="entry name" value="rpiB"/>
    <property type="match status" value="1"/>
</dbReference>
<dbReference type="PIRSF" id="PIRSF005384">
    <property type="entry name" value="RpiB_LacA_B"/>
    <property type="match status" value="1"/>
</dbReference>
<dbReference type="EMBL" id="JBBMFA010000094">
    <property type="protein sequence ID" value="MEQ2520657.1"/>
    <property type="molecule type" value="Genomic_DNA"/>
</dbReference>
<proteinExistence type="inferred from homology"/>
<dbReference type="InterPro" id="IPR051812">
    <property type="entry name" value="SPI_LacAB/RpiB"/>
</dbReference>
<dbReference type="InterPro" id="IPR003500">
    <property type="entry name" value="RpiB_LacA_LacB"/>
</dbReference>
<name>A0ABV1GFP2_9FIRM</name>
<dbReference type="PANTHER" id="PTHR43732">
    <property type="entry name" value="RIBOSE 5-PHOSPHATE ISOMERASE-RELATED"/>
    <property type="match status" value="1"/>
</dbReference>
<dbReference type="Proteomes" id="UP001477672">
    <property type="component" value="Unassembled WGS sequence"/>
</dbReference>
<dbReference type="Gene3D" id="3.40.1400.10">
    <property type="entry name" value="Sugar-phosphate isomerase, RpiB/LacA/LacB"/>
    <property type="match status" value="1"/>
</dbReference>
<dbReference type="InterPro" id="IPR036569">
    <property type="entry name" value="RpiB_LacA_LacB_sf"/>
</dbReference>
<dbReference type="RefSeq" id="WP_349216202.1">
    <property type="nucleotide sequence ID" value="NZ_JBBMFA010000094.1"/>
</dbReference>
<comment type="caution">
    <text evidence="3">The sequence shown here is derived from an EMBL/GenBank/DDBJ whole genome shotgun (WGS) entry which is preliminary data.</text>
</comment>
<dbReference type="Pfam" id="PF02502">
    <property type="entry name" value="LacAB_rpiB"/>
    <property type="match status" value="1"/>
</dbReference>
<protein>
    <submittedName>
        <fullName evidence="3">Ribose 5-phosphate isomerase B</fullName>
        <ecNumber evidence="3">5.3.1.6</ecNumber>
    </submittedName>
</protein>
<gene>
    <name evidence="3" type="primary">rpiB</name>
    <name evidence="3" type="ORF">WMO24_09480</name>
</gene>
<dbReference type="InterPro" id="IPR004785">
    <property type="entry name" value="RpiB"/>
</dbReference>
<dbReference type="NCBIfam" id="NF004051">
    <property type="entry name" value="PRK05571.1"/>
    <property type="match status" value="1"/>
</dbReference>
<dbReference type="EC" id="5.3.1.6" evidence="3"/>
<comment type="similarity">
    <text evidence="1">Belongs to the LacAB/RpiB family.</text>
</comment>
<accession>A0ABV1GFP2</accession>
<organism evidence="3 4">
    <name type="scientific">Ruthenibacterium intestinale</name>
    <dbReference type="NCBI Taxonomy" id="3133163"/>
    <lineage>
        <taxon>Bacteria</taxon>
        <taxon>Bacillati</taxon>
        <taxon>Bacillota</taxon>
        <taxon>Clostridia</taxon>
        <taxon>Eubacteriales</taxon>
        <taxon>Oscillospiraceae</taxon>
        <taxon>Ruthenibacterium</taxon>
    </lineage>
</organism>
<keyword evidence="4" id="KW-1185">Reference proteome</keyword>
<dbReference type="GO" id="GO:0004751">
    <property type="term" value="F:ribose-5-phosphate isomerase activity"/>
    <property type="evidence" value="ECO:0007669"/>
    <property type="project" value="UniProtKB-EC"/>
</dbReference>
<reference evidence="3 4" key="1">
    <citation type="submission" date="2024-03" db="EMBL/GenBank/DDBJ databases">
        <title>Human intestinal bacterial collection.</title>
        <authorList>
            <person name="Pauvert C."/>
            <person name="Hitch T.C.A."/>
            <person name="Clavel T."/>
        </authorList>
    </citation>
    <scope>NUCLEOTIDE SEQUENCE [LARGE SCALE GENOMIC DNA]</scope>
    <source>
        <strain evidence="3 4">CLA-JM-H11</strain>
    </source>
</reference>